<evidence type="ECO:0000313" key="1">
    <source>
        <dbReference type="EMBL" id="VEL38324.1"/>
    </source>
</evidence>
<accession>A0A3S5B2A6</accession>
<sequence>MHAAATTAPGYGRWMGKKNKLCRPFPTRLIIPQICHCLSHTHTHRDNLVSEEAAERVCLGDRKRPIMSHVVSRPTTKPGTRSEDGSRAYTLIGTTLPVNRSQLSHLDRPVKPHLDGMVTSLRGPQCRLPW</sequence>
<dbReference type="AlphaFoldDB" id="A0A3S5B2A6"/>
<organism evidence="1 2">
    <name type="scientific">Protopolystoma xenopodis</name>
    <dbReference type="NCBI Taxonomy" id="117903"/>
    <lineage>
        <taxon>Eukaryota</taxon>
        <taxon>Metazoa</taxon>
        <taxon>Spiralia</taxon>
        <taxon>Lophotrochozoa</taxon>
        <taxon>Platyhelminthes</taxon>
        <taxon>Monogenea</taxon>
        <taxon>Polyopisthocotylea</taxon>
        <taxon>Polystomatidea</taxon>
        <taxon>Polystomatidae</taxon>
        <taxon>Protopolystoma</taxon>
    </lineage>
</organism>
<dbReference type="EMBL" id="CAAALY010257547">
    <property type="protein sequence ID" value="VEL38324.1"/>
    <property type="molecule type" value="Genomic_DNA"/>
</dbReference>
<name>A0A3S5B2A6_9PLAT</name>
<gene>
    <name evidence="1" type="ORF">PXEA_LOCUS31764</name>
</gene>
<protein>
    <submittedName>
        <fullName evidence="1">Uncharacterized protein</fullName>
    </submittedName>
</protein>
<keyword evidence="2" id="KW-1185">Reference proteome</keyword>
<reference evidence="1" key="1">
    <citation type="submission" date="2018-11" db="EMBL/GenBank/DDBJ databases">
        <authorList>
            <consortium name="Pathogen Informatics"/>
        </authorList>
    </citation>
    <scope>NUCLEOTIDE SEQUENCE</scope>
</reference>
<proteinExistence type="predicted"/>
<evidence type="ECO:0000313" key="2">
    <source>
        <dbReference type="Proteomes" id="UP000784294"/>
    </source>
</evidence>
<dbReference type="Proteomes" id="UP000784294">
    <property type="component" value="Unassembled WGS sequence"/>
</dbReference>
<comment type="caution">
    <text evidence="1">The sequence shown here is derived from an EMBL/GenBank/DDBJ whole genome shotgun (WGS) entry which is preliminary data.</text>
</comment>